<feature type="compositionally biased region" description="Low complexity" evidence="1">
    <location>
        <begin position="10"/>
        <end position="39"/>
    </location>
</feature>
<keyword evidence="3" id="KW-1185">Reference proteome</keyword>
<evidence type="ECO:0000256" key="1">
    <source>
        <dbReference type="SAM" id="MobiDB-lite"/>
    </source>
</evidence>
<proteinExistence type="predicted"/>
<comment type="caution">
    <text evidence="2">The sequence shown here is derived from an EMBL/GenBank/DDBJ whole genome shotgun (WGS) entry which is preliminary data.</text>
</comment>
<evidence type="ECO:0000313" key="2">
    <source>
        <dbReference type="EMBL" id="CCA76360.1"/>
    </source>
</evidence>
<feature type="region of interest" description="Disordered" evidence="1">
    <location>
        <begin position="1"/>
        <end position="39"/>
    </location>
</feature>
<organism evidence="2 3">
    <name type="scientific">Serendipita indica (strain DSM 11827)</name>
    <name type="common">Root endophyte fungus</name>
    <name type="synonym">Piriformospora indica</name>
    <dbReference type="NCBI Taxonomy" id="1109443"/>
    <lineage>
        <taxon>Eukaryota</taxon>
        <taxon>Fungi</taxon>
        <taxon>Dikarya</taxon>
        <taxon>Basidiomycota</taxon>
        <taxon>Agaricomycotina</taxon>
        <taxon>Agaricomycetes</taxon>
        <taxon>Sebacinales</taxon>
        <taxon>Serendipitaceae</taxon>
        <taxon>Serendipita</taxon>
    </lineage>
</organism>
<gene>
    <name evidence="2" type="ORF">PIIN_10353</name>
</gene>
<dbReference type="InParanoid" id="G4TYG7"/>
<dbReference type="AlphaFoldDB" id="G4TYG7"/>
<reference evidence="2 3" key="1">
    <citation type="journal article" date="2011" name="PLoS Pathog.">
        <title>Endophytic Life Strategies Decoded by Genome and Transcriptome Analyses of the Mutualistic Root Symbiont Piriformospora indica.</title>
        <authorList>
            <person name="Zuccaro A."/>
            <person name="Lahrmann U."/>
            <person name="Guldener U."/>
            <person name="Langen G."/>
            <person name="Pfiffi S."/>
            <person name="Biedenkopf D."/>
            <person name="Wong P."/>
            <person name="Samans B."/>
            <person name="Grimm C."/>
            <person name="Basiewicz M."/>
            <person name="Murat C."/>
            <person name="Martin F."/>
            <person name="Kogel K.H."/>
        </authorList>
    </citation>
    <scope>NUCLEOTIDE SEQUENCE [LARGE SCALE GENOMIC DNA]</scope>
    <source>
        <strain evidence="2 3">DSM 11827</strain>
    </source>
</reference>
<dbReference type="EMBL" id="CAFZ01000715">
    <property type="protein sequence ID" value="CCA76360.1"/>
    <property type="molecule type" value="Genomic_DNA"/>
</dbReference>
<name>G4TYG7_SERID</name>
<dbReference type="Proteomes" id="UP000007148">
    <property type="component" value="Unassembled WGS sequence"/>
</dbReference>
<protein>
    <submittedName>
        <fullName evidence="2">Uncharacterized protein</fullName>
    </submittedName>
</protein>
<accession>G4TYG7</accession>
<sequence>MSTPTGGAGAASTRMARGAGGRAAVNGAPTGRGGAASASAAGGAIHESLRGTPHDLMTRYVERHTILCVLEEAHRMNRSDGRIRTWIRMNRRPKSDGCGIAQSVEAKRAKVVVEAQIVRIRAGIVIGWNVKGEVRLNPDACAIQCLGAEADDPAWLSSRQA</sequence>
<evidence type="ECO:0000313" key="3">
    <source>
        <dbReference type="Proteomes" id="UP000007148"/>
    </source>
</evidence>
<dbReference type="HOGENOM" id="CLU_1644377_0_0_1"/>